<dbReference type="InterPro" id="IPR052055">
    <property type="entry name" value="Hepadnavirus_pol/RT"/>
</dbReference>
<gene>
    <name evidence="1" type="ORF">LOTGIDRAFT_155653</name>
</gene>
<accession>V4B2J2</accession>
<keyword evidence="2" id="KW-1185">Reference proteome</keyword>
<reference evidence="1 2" key="1">
    <citation type="journal article" date="2013" name="Nature">
        <title>Insights into bilaterian evolution from three spiralian genomes.</title>
        <authorList>
            <person name="Simakov O."/>
            <person name="Marletaz F."/>
            <person name="Cho S.J."/>
            <person name="Edsinger-Gonzales E."/>
            <person name="Havlak P."/>
            <person name="Hellsten U."/>
            <person name="Kuo D.H."/>
            <person name="Larsson T."/>
            <person name="Lv J."/>
            <person name="Arendt D."/>
            <person name="Savage R."/>
            <person name="Osoegawa K."/>
            <person name="de Jong P."/>
            <person name="Grimwood J."/>
            <person name="Chapman J.A."/>
            <person name="Shapiro H."/>
            <person name="Aerts A."/>
            <person name="Otillar R.P."/>
            <person name="Terry A.Y."/>
            <person name="Boore J.L."/>
            <person name="Grigoriev I.V."/>
            <person name="Lindberg D.R."/>
            <person name="Seaver E.C."/>
            <person name="Weisblat D.A."/>
            <person name="Putnam N.H."/>
            <person name="Rokhsar D.S."/>
        </authorList>
    </citation>
    <scope>NUCLEOTIDE SEQUENCE [LARGE SCALE GENOMIC DNA]</scope>
</reference>
<evidence type="ECO:0000313" key="2">
    <source>
        <dbReference type="Proteomes" id="UP000030746"/>
    </source>
</evidence>
<dbReference type="OrthoDB" id="6058745at2759"/>
<dbReference type="EMBL" id="KB203854">
    <property type="protein sequence ID" value="ESO82639.1"/>
    <property type="molecule type" value="Genomic_DNA"/>
</dbReference>
<dbReference type="Proteomes" id="UP000030746">
    <property type="component" value="Unassembled WGS sequence"/>
</dbReference>
<dbReference type="InterPro" id="IPR043502">
    <property type="entry name" value="DNA/RNA_pol_sf"/>
</dbReference>
<dbReference type="PANTHER" id="PTHR33050">
    <property type="entry name" value="REVERSE TRANSCRIPTASE DOMAIN-CONTAINING PROTEIN"/>
    <property type="match status" value="1"/>
</dbReference>
<dbReference type="KEGG" id="lgi:LOTGIDRAFT_155653"/>
<dbReference type="RefSeq" id="XP_009066444.1">
    <property type="nucleotide sequence ID" value="XM_009068196.1"/>
</dbReference>
<sequence length="229" mass="25872">MGLRSNAIICQRTTSSIRYMFGRRGFQVVNYLDDFGGAETPDRASEANRVLGDLLKSCGIEEAPDKAVFPTTRMVFLCVSVDTQSTTMEVTPERVSEILALVESWLTRKRATLKDLQSLLGKLHFICNCVRPGRIFVSRLLNWLPTTFNDKNGDKKHSSKFIPAEIRKDLLWWKIFLSKFNGVSIMSIENWSAPDQIFACYACPGLGGFCNGEYIHGIFPTRIAEKVYI</sequence>
<dbReference type="OMA" id="KCVRQSR"/>
<dbReference type="CTD" id="20236778"/>
<proteinExistence type="predicted"/>
<organism evidence="1 2">
    <name type="scientific">Lottia gigantea</name>
    <name type="common">Giant owl limpet</name>
    <dbReference type="NCBI Taxonomy" id="225164"/>
    <lineage>
        <taxon>Eukaryota</taxon>
        <taxon>Metazoa</taxon>
        <taxon>Spiralia</taxon>
        <taxon>Lophotrochozoa</taxon>
        <taxon>Mollusca</taxon>
        <taxon>Gastropoda</taxon>
        <taxon>Patellogastropoda</taxon>
        <taxon>Lottioidea</taxon>
        <taxon>Lottiidae</taxon>
        <taxon>Lottia</taxon>
    </lineage>
</organism>
<evidence type="ECO:0008006" key="3">
    <source>
        <dbReference type="Google" id="ProtNLM"/>
    </source>
</evidence>
<dbReference type="AlphaFoldDB" id="V4B2J2"/>
<dbReference type="PANTHER" id="PTHR33050:SF7">
    <property type="entry name" value="RIBONUCLEASE H"/>
    <property type="match status" value="1"/>
</dbReference>
<name>V4B2J2_LOTGI</name>
<dbReference type="STRING" id="225164.V4B2J2"/>
<evidence type="ECO:0000313" key="1">
    <source>
        <dbReference type="EMBL" id="ESO82639.1"/>
    </source>
</evidence>
<dbReference type="GeneID" id="20236778"/>
<protein>
    <recommendedName>
        <fullName evidence="3">Reverse transcriptase domain-containing protein</fullName>
    </recommendedName>
</protein>
<dbReference type="HOGENOM" id="CLU_1112113_0_0_1"/>
<dbReference type="SUPFAM" id="SSF56672">
    <property type="entry name" value="DNA/RNA polymerases"/>
    <property type="match status" value="1"/>
</dbReference>